<keyword evidence="5 13" id="KW-0547">Nucleotide-binding</keyword>
<dbReference type="GO" id="GO:0004775">
    <property type="term" value="F:succinate-CoA ligase (ADP-forming) activity"/>
    <property type="evidence" value="ECO:0007669"/>
    <property type="project" value="UniProtKB-UniRule"/>
</dbReference>
<dbReference type="GO" id="GO:0006099">
    <property type="term" value="P:tricarboxylic acid cycle"/>
    <property type="evidence" value="ECO:0007669"/>
    <property type="project" value="UniProtKB-UniRule"/>
</dbReference>
<feature type="domain" description="ATP-grasp fold succinyl-CoA synthetase-type" evidence="15">
    <location>
        <begin position="25"/>
        <end position="231"/>
    </location>
</feature>
<accession>A0A914YUQ3</accession>
<dbReference type="PANTHER" id="PTHR11815">
    <property type="entry name" value="SUCCINYL-COA SYNTHETASE BETA CHAIN"/>
    <property type="match status" value="1"/>
</dbReference>
<dbReference type="InterPro" id="IPR034723">
    <property type="entry name" value="Succ_CoA_betaA_euk"/>
</dbReference>
<keyword evidence="3 13" id="KW-0436">Ligase</keyword>
<dbReference type="NCBIfam" id="TIGR01016">
    <property type="entry name" value="sucCoAbeta"/>
    <property type="match status" value="1"/>
</dbReference>
<sequence length="435" mass="47459">MLSRNLSILHKTGRIARQSVRTLMLQEHHGMVLLERENIKVPPHGVARTPEEAMQHAKNIGGKDYVIKAQVLAGGRGKGHFDSGLQGGVQVVFTPQEAKEKAQQMIGFNLITKQTGERGRRCEEVIVCKRLFTRREYYFSITLDRVTSGPVIIGSSRGGVNIEEVAATDPSAIVTVPVNPNTGITPEIAADVATKMGFTDDCKQQAQDIITKLYNLFIKSDATLIEINPMAEDVNGDVYCMDCKILIDTNAEFRQKELFDLKDTKQEDELEVRAAAANLNYIRLDGNIGCLVNGAGLAMATMDIIKLHGGEPANFLDVGGGATVEQVTEAFRIITADKEKVNAILVNIFGGIMRCDIIAQGIIRAASELNLKIPIIVRLQGTRVDDAKALIASAQMRILACDSLEEAARMSVKLSNIVKLAKDMGGIDVKFELSI</sequence>
<evidence type="ECO:0000256" key="5">
    <source>
        <dbReference type="ARBA" id="ARBA00022741"/>
    </source>
</evidence>
<dbReference type="InterPro" id="IPR016102">
    <property type="entry name" value="Succinyl-CoA_synth-like"/>
</dbReference>
<comment type="subunit">
    <text evidence="12">Heterodimer of an alpha and a beta subunit. The beta subunit determines specificity for GTP.</text>
</comment>
<comment type="subcellular location">
    <subcellularLocation>
        <location evidence="13">Mitochondrion</location>
    </subcellularLocation>
</comment>
<dbReference type="FunFam" id="3.40.50.261:FF:000001">
    <property type="entry name" value="Succinate--CoA ligase [ADP-forming] subunit beta"/>
    <property type="match status" value="1"/>
</dbReference>
<keyword evidence="6 13" id="KW-0067">ATP-binding</keyword>
<dbReference type="PIRSF" id="PIRSF001554">
    <property type="entry name" value="SucCS_beta"/>
    <property type="match status" value="1"/>
</dbReference>
<reference evidence="17" key="1">
    <citation type="submission" date="2022-11" db="UniProtKB">
        <authorList>
            <consortium name="WormBaseParasite"/>
        </authorList>
    </citation>
    <scope>IDENTIFICATION</scope>
</reference>
<dbReference type="InterPro" id="IPR013815">
    <property type="entry name" value="ATP_grasp_subdomain_1"/>
</dbReference>
<comment type="cofactor">
    <cofactor evidence="13">
        <name>Mg(2+)</name>
        <dbReference type="ChEBI" id="CHEBI:18420"/>
    </cofactor>
    <text evidence="13">Binds 1 Mg(2+) ion per subunit.</text>
</comment>
<dbReference type="WBParaSite" id="PSU_v2.g3712.t1">
    <property type="protein sequence ID" value="PSU_v2.g3712.t1"/>
    <property type="gene ID" value="PSU_v2.g3712"/>
</dbReference>
<feature type="binding site" evidence="13">
    <location>
        <position position="242"/>
    </location>
    <ligand>
        <name>Mg(2+)</name>
        <dbReference type="ChEBI" id="CHEBI:18420"/>
    </ligand>
</feature>
<dbReference type="InterPro" id="IPR017866">
    <property type="entry name" value="Succ-CoA_synthase_bsu_CS"/>
</dbReference>
<evidence type="ECO:0000313" key="17">
    <source>
        <dbReference type="WBParaSite" id="PSU_v2.g3712.t1"/>
    </source>
</evidence>
<dbReference type="GO" id="GO:0042709">
    <property type="term" value="C:succinate-CoA ligase complex"/>
    <property type="evidence" value="ECO:0007669"/>
    <property type="project" value="TreeGrafter"/>
</dbReference>
<feature type="binding site" evidence="13">
    <location>
        <position position="68"/>
    </location>
    <ligand>
        <name>ATP</name>
        <dbReference type="ChEBI" id="CHEBI:30616"/>
    </ligand>
</feature>
<dbReference type="Proteomes" id="UP000887577">
    <property type="component" value="Unplaced"/>
</dbReference>
<dbReference type="Pfam" id="PF00549">
    <property type="entry name" value="Ligase_CoA"/>
    <property type="match status" value="1"/>
</dbReference>
<comment type="function">
    <text evidence="13">ATP-specific succinyl-CoA synthetase functions in the citric acid cycle (TCA), coupling the hydrolysis of succinyl-CoA to the synthesis of ATP and thus represents the only step of substrate-level phosphorylation in the TCA. The beta subunit provides nucleotide specificity of the enzyme and binds the substrate succinate, while the binding sites for coenzyme A and phosphate are found in the alpha subunit.</text>
</comment>
<keyword evidence="7 13" id="KW-0460">Magnesium</keyword>
<dbReference type="InterPro" id="IPR013650">
    <property type="entry name" value="ATP-grasp_succ-CoA_synth-type"/>
</dbReference>
<dbReference type="GO" id="GO:0004776">
    <property type="term" value="F:succinate-CoA ligase (GDP-forming) activity"/>
    <property type="evidence" value="ECO:0007669"/>
    <property type="project" value="UniProtKB-EC"/>
</dbReference>
<keyword evidence="16" id="KW-1185">Reference proteome</keyword>
<dbReference type="InterPro" id="IPR005811">
    <property type="entry name" value="SUCC_ACL_C"/>
</dbReference>
<comment type="catalytic activity">
    <reaction evidence="13">
        <text>succinate + ATP + CoA = succinyl-CoA + ADP + phosphate</text>
        <dbReference type="Rhea" id="RHEA:17661"/>
        <dbReference type="ChEBI" id="CHEBI:30031"/>
        <dbReference type="ChEBI" id="CHEBI:30616"/>
        <dbReference type="ChEBI" id="CHEBI:43474"/>
        <dbReference type="ChEBI" id="CHEBI:57287"/>
        <dbReference type="ChEBI" id="CHEBI:57292"/>
        <dbReference type="ChEBI" id="CHEBI:456216"/>
        <dbReference type="EC" id="6.2.1.5"/>
    </reaction>
</comment>
<evidence type="ECO:0000256" key="13">
    <source>
        <dbReference type="HAMAP-Rule" id="MF_03220"/>
    </source>
</evidence>
<comment type="pathway">
    <text evidence="1 13">Carbohydrate metabolism; tricarboxylic acid cycle; succinate from succinyl-CoA (ligase route): step 1/1.</text>
</comment>
<feature type="site" description="Important for substrate specificity" evidence="13">
    <location>
        <position position="64"/>
    </location>
</feature>
<dbReference type="GO" id="GO:0006104">
    <property type="term" value="P:succinyl-CoA metabolic process"/>
    <property type="evidence" value="ECO:0007669"/>
    <property type="project" value="TreeGrafter"/>
</dbReference>
<comment type="subunit">
    <text evidence="13">Heterodimer of an alpha and a beta subunit. The beta subunit determines specificity for ATP.</text>
</comment>
<dbReference type="GO" id="GO:0000287">
    <property type="term" value="F:magnesium ion binding"/>
    <property type="evidence" value="ECO:0007669"/>
    <property type="project" value="UniProtKB-UniRule"/>
</dbReference>
<protein>
    <recommendedName>
        <fullName evidence="13">Succinate--CoA ligase [ADP-forming] subunit beta, mitochondrial</fullName>
        <ecNumber evidence="13">6.2.1.5</ecNumber>
    </recommendedName>
    <alternativeName>
        <fullName evidence="13">ATP-specific succinyl-CoA synthetase subunit beta</fullName>
        <shortName evidence="13">A-SCS</shortName>
    </alternativeName>
    <alternativeName>
        <fullName evidence="13">Succinyl-CoA synthetase beta-A chain</fullName>
        <shortName evidence="13">SCS-betaA</shortName>
    </alternativeName>
</protein>
<name>A0A914YUQ3_9BILA</name>
<evidence type="ECO:0000313" key="16">
    <source>
        <dbReference type="Proteomes" id="UP000887577"/>
    </source>
</evidence>
<evidence type="ECO:0000256" key="12">
    <source>
        <dbReference type="ARBA" id="ARBA00063570"/>
    </source>
</evidence>
<dbReference type="InterPro" id="IPR005809">
    <property type="entry name" value="Succ_CoA_ligase-like_bsu"/>
</dbReference>
<evidence type="ECO:0000256" key="3">
    <source>
        <dbReference type="ARBA" id="ARBA00022598"/>
    </source>
</evidence>
<comment type="similarity">
    <text evidence="13">Belongs to the succinate/malate CoA ligase beta subunit family. ATP-specific subunit beta subfamily.</text>
</comment>
<dbReference type="Gene3D" id="3.30.1490.20">
    <property type="entry name" value="ATP-grasp fold, A domain"/>
    <property type="match status" value="1"/>
</dbReference>
<feature type="binding site" evidence="13">
    <location>
        <position position="228"/>
    </location>
    <ligand>
        <name>Mg(2+)</name>
        <dbReference type="ChEBI" id="CHEBI:18420"/>
    </ligand>
</feature>
<feature type="domain" description="ATP-citrate synthase/succinyl-CoA ligase C-terminal" evidence="14">
    <location>
        <begin position="291"/>
        <end position="411"/>
    </location>
</feature>
<keyword evidence="4 13" id="KW-0479">Metal-binding</keyword>
<feature type="binding site" evidence="13">
    <location>
        <begin position="75"/>
        <end position="77"/>
    </location>
    <ligand>
        <name>ATP</name>
        <dbReference type="ChEBI" id="CHEBI:30616"/>
    </ligand>
</feature>
<proteinExistence type="inferred from homology"/>
<feature type="binding site" evidence="13">
    <location>
        <begin position="351"/>
        <end position="353"/>
    </location>
    <ligand>
        <name>substrate</name>
        <note>ligand shared with subunit alpha</note>
    </ligand>
</feature>
<keyword evidence="8" id="KW-0809">Transit peptide</keyword>
<evidence type="ECO:0000256" key="10">
    <source>
        <dbReference type="ARBA" id="ARBA00052879"/>
    </source>
</evidence>
<dbReference type="AlphaFoldDB" id="A0A914YUQ3"/>
<evidence type="ECO:0000256" key="8">
    <source>
        <dbReference type="ARBA" id="ARBA00022946"/>
    </source>
</evidence>
<dbReference type="PANTHER" id="PTHR11815:SF1">
    <property type="entry name" value="SUCCINATE--COA LIGASE [ADP-FORMING] SUBUNIT BETA, MITOCHONDRIAL"/>
    <property type="match status" value="1"/>
</dbReference>
<organism evidence="16 17">
    <name type="scientific">Panagrolaimus superbus</name>
    <dbReference type="NCBI Taxonomy" id="310955"/>
    <lineage>
        <taxon>Eukaryota</taxon>
        <taxon>Metazoa</taxon>
        <taxon>Ecdysozoa</taxon>
        <taxon>Nematoda</taxon>
        <taxon>Chromadorea</taxon>
        <taxon>Rhabditida</taxon>
        <taxon>Tylenchina</taxon>
        <taxon>Panagrolaimomorpha</taxon>
        <taxon>Panagrolaimoidea</taxon>
        <taxon>Panagrolaimidae</taxon>
        <taxon>Panagrolaimus</taxon>
    </lineage>
</organism>
<dbReference type="SUPFAM" id="SSF56059">
    <property type="entry name" value="Glutathione synthetase ATP-binding domain-like"/>
    <property type="match status" value="1"/>
</dbReference>
<feature type="site" description="Important for substrate specificity" evidence="13">
    <location>
        <position position="132"/>
    </location>
</feature>
<dbReference type="EC" id="6.2.1.5" evidence="13"/>
<evidence type="ECO:0000259" key="15">
    <source>
        <dbReference type="Pfam" id="PF08442"/>
    </source>
</evidence>
<dbReference type="HAMAP" id="MF_03220">
    <property type="entry name" value="Succ_CoA_betaA_euk"/>
    <property type="match status" value="1"/>
</dbReference>
<evidence type="ECO:0000256" key="9">
    <source>
        <dbReference type="ARBA" id="ARBA00023128"/>
    </source>
</evidence>
<dbReference type="PROSITE" id="PS01217">
    <property type="entry name" value="SUCCINYL_COA_LIG_3"/>
    <property type="match status" value="1"/>
</dbReference>
<evidence type="ECO:0000259" key="14">
    <source>
        <dbReference type="Pfam" id="PF00549"/>
    </source>
</evidence>
<comment type="catalytic activity">
    <reaction evidence="10">
        <text>GTP + succinate + CoA = succinyl-CoA + GDP + phosphate</text>
        <dbReference type="Rhea" id="RHEA:22120"/>
        <dbReference type="ChEBI" id="CHEBI:30031"/>
        <dbReference type="ChEBI" id="CHEBI:37565"/>
        <dbReference type="ChEBI" id="CHEBI:43474"/>
        <dbReference type="ChEBI" id="CHEBI:57287"/>
        <dbReference type="ChEBI" id="CHEBI:57292"/>
        <dbReference type="ChEBI" id="CHEBI:58189"/>
        <dbReference type="EC" id="6.2.1.4"/>
    </reaction>
</comment>
<evidence type="ECO:0000256" key="6">
    <source>
        <dbReference type="ARBA" id="ARBA00022840"/>
    </source>
</evidence>
<evidence type="ECO:0000256" key="11">
    <source>
        <dbReference type="ARBA" id="ARBA00053833"/>
    </source>
</evidence>
<dbReference type="GO" id="GO:0005739">
    <property type="term" value="C:mitochondrion"/>
    <property type="evidence" value="ECO:0007669"/>
    <property type="project" value="UniProtKB-SubCell"/>
</dbReference>
<dbReference type="FunFam" id="3.30.470.20:FF:000002">
    <property type="entry name" value="Succinate--CoA ligase [ADP-forming] subunit beta"/>
    <property type="match status" value="1"/>
</dbReference>
<evidence type="ECO:0000256" key="7">
    <source>
        <dbReference type="ARBA" id="ARBA00022842"/>
    </source>
</evidence>
<keyword evidence="9 13" id="KW-0496">Mitochondrion</keyword>
<keyword evidence="2 13" id="KW-0816">Tricarboxylic acid cycle</keyword>
<evidence type="ECO:0000256" key="2">
    <source>
        <dbReference type="ARBA" id="ARBA00022532"/>
    </source>
</evidence>
<dbReference type="Gene3D" id="3.30.470.20">
    <property type="entry name" value="ATP-grasp fold, B domain"/>
    <property type="match status" value="1"/>
</dbReference>
<evidence type="ECO:0000256" key="1">
    <source>
        <dbReference type="ARBA" id="ARBA00005064"/>
    </source>
</evidence>
<dbReference type="GO" id="GO:0005524">
    <property type="term" value="F:ATP binding"/>
    <property type="evidence" value="ECO:0007669"/>
    <property type="project" value="UniProtKB-UniRule"/>
</dbReference>
<dbReference type="SUPFAM" id="SSF52210">
    <property type="entry name" value="Succinyl-CoA synthetase domains"/>
    <property type="match status" value="1"/>
</dbReference>
<evidence type="ECO:0000256" key="4">
    <source>
        <dbReference type="ARBA" id="ARBA00022723"/>
    </source>
</evidence>
<dbReference type="NCBIfam" id="NF001913">
    <property type="entry name" value="PRK00696.1"/>
    <property type="match status" value="1"/>
</dbReference>
<dbReference type="FunFam" id="3.30.1490.20:FF:000004">
    <property type="entry name" value="Succinate--CoA ligase [ADP-forming] subunit beta, mitochondrial"/>
    <property type="match status" value="1"/>
</dbReference>
<feature type="binding site" evidence="13">
    <location>
        <position position="293"/>
    </location>
    <ligand>
        <name>substrate</name>
        <note>ligand shared with subunit alpha</note>
    </ligand>
</feature>
<comment type="function">
    <text evidence="11">GTP-specific succinyl-CoA synthetase functions in the citric acid cycle (TCA), coupling the hydrolysis of succinyl-CoA to the synthesis of GTP and thus represents the only step of substrate-level phosphorylation in the TCA. The beta subunit provides nucleotide specificity of the enzyme and binds the substrate succinate, while the binding sites for coenzyme A and phosphate are found in the alpha subunit.</text>
</comment>
<dbReference type="HAMAP" id="MF_00558">
    <property type="entry name" value="Succ_CoA_beta"/>
    <property type="match status" value="1"/>
</dbReference>
<dbReference type="Gene3D" id="3.40.50.261">
    <property type="entry name" value="Succinyl-CoA synthetase domains"/>
    <property type="match status" value="1"/>
</dbReference>
<dbReference type="Pfam" id="PF08442">
    <property type="entry name" value="ATP-grasp_2"/>
    <property type="match status" value="1"/>
</dbReference>